<dbReference type="AlphaFoldDB" id="A0A8B7Y3S1"/>
<keyword evidence="1" id="KW-0175">Coiled coil</keyword>
<dbReference type="PANTHER" id="PTHR31728">
    <property type="entry name" value="ABRAXAS FAMILY MEMBER"/>
    <property type="match status" value="1"/>
</dbReference>
<dbReference type="PRINTS" id="PR02051">
    <property type="entry name" value="PROTEINF175"/>
</dbReference>
<dbReference type="GO" id="GO:0008017">
    <property type="term" value="F:microtubule binding"/>
    <property type="evidence" value="ECO:0007669"/>
    <property type="project" value="TreeGrafter"/>
</dbReference>
<dbReference type="GO" id="GO:0090307">
    <property type="term" value="P:mitotic spindle assembly"/>
    <property type="evidence" value="ECO:0007669"/>
    <property type="project" value="TreeGrafter"/>
</dbReference>
<dbReference type="Proteomes" id="UP000694845">
    <property type="component" value="Unplaced"/>
</dbReference>
<dbReference type="OMA" id="CPPRGMM"/>
<evidence type="ECO:0000256" key="1">
    <source>
        <dbReference type="SAM" id="Coils"/>
    </source>
</evidence>
<sequence>MASCSNLTVNVSGCVWSSLFLDHASSMGDQEGFLFGEIRRQTNEDISDSQITRKTEQISVNIFSHYACDEPFSFYDRKGHTDQVKLLSMLKDNYKHTIGWYRFRRNTLLEPSMRESTLHRELLKLFHVDTPDLFLLGLFTSGMAWNQATHFFNHQLLTLGDRGLTPLGVNIINLGDTSHSEYRETVSAGTVATVTGTYSGILNNFRDRTADSLNGVRVIREISDTVYSKMQTLKNKLGASEKMLQAEIEQVRELQREKKEP</sequence>
<dbReference type="KEGG" id="aplc:110977052"/>
<dbReference type="CDD" id="cd23519">
    <property type="entry name" value="Abraxas-like_domain"/>
    <property type="match status" value="1"/>
</dbReference>
<protein>
    <submittedName>
        <fullName evidence="3">BRISC complex subunit Abraxas 2-like</fullName>
    </submittedName>
</protein>
<dbReference type="RefSeq" id="XP_022086526.1">
    <property type="nucleotide sequence ID" value="XM_022230834.1"/>
</dbReference>
<dbReference type="GO" id="GO:0005634">
    <property type="term" value="C:nucleus"/>
    <property type="evidence" value="ECO:0007669"/>
    <property type="project" value="TreeGrafter"/>
</dbReference>
<dbReference type="GeneID" id="110977052"/>
<name>A0A8B7Y3S1_ACAPL</name>
<dbReference type="PANTHER" id="PTHR31728:SF5">
    <property type="entry name" value="OS07G0540200 PROTEIN"/>
    <property type="match status" value="1"/>
</dbReference>
<dbReference type="Pfam" id="PF21125">
    <property type="entry name" value="MPN_2A_DUB_like"/>
    <property type="match status" value="1"/>
</dbReference>
<proteinExistence type="predicted"/>
<dbReference type="GO" id="GO:0008608">
    <property type="term" value="P:attachment of spindle microtubules to kinetochore"/>
    <property type="evidence" value="ECO:0007669"/>
    <property type="project" value="TreeGrafter"/>
</dbReference>
<dbReference type="InterPro" id="IPR023238">
    <property type="entry name" value="FAM175"/>
</dbReference>
<dbReference type="OrthoDB" id="6358435at2759"/>
<feature type="coiled-coil region" evidence="1">
    <location>
        <begin position="230"/>
        <end position="257"/>
    </location>
</feature>
<keyword evidence="2" id="KW-1185">Reference proteome</keyword>
<gene>
    <name evidence="3" type="primary">LOC110977052</name>
</gene>
<dbReference type="GO" id="GO:0070536">
    <property type="term" value="P:protein K63-linked deubiquitination"/>
    <property type="evidence" value="ECO:0007669"/>
    <property type="project" value="TreeGrafter"/>
</dbReference>
<evidence type="ECO:0000313" key="2">
    <source>
        <dbReference type="Proteomes" id="UP000694845"/>
    </source>
</evidence>
<reference evidence="3" key="1">
    <citation type="submission" date="2025-08" db="UniProtKB">
        <authorList>
            <consortium name="RefSeq"/>
        </authorList>
    </citation>
    <scope>IDENTIFICATION</scope>
</reference>
<evidence type="ECO:0000313" key="3">
    <source>
        <dbReference type="RefSeq" id="XP_022086526.1"/>
    </source>
</evidence>
<dbReference type="GO" id="GO:0031593">
    <property type="term" value="F:polyubiquitin modification-dependent protein binding"/>
    <property type="evidence" value="ECO:0007669"/>
    <property type="project" value="TreeGrafter"/>
</dbReference>
<organism evidence="2 3">
    <name type="scientific">Acanthaster planci</name>
    <name type="common">Crown-of-thorns starfish</name>
    <dbReference type="NCBI Taxonomy" id="133434"/>
    <lineage>
        <taxon>Eukaryota</taxon>
        <taxon>Metazoa</taxon>
        <taxon>Echinodermata</taxon>
        <taxon>Eleutherozoa</taxon>
        <taxon>Asterozoa</taxon>
        <taxon>Asteroidea</taxon>
        <taxon>Valvatacea</taxon>
        <taxon>Valvatida</taxon>
        <taxon>Acanthasteridae</taxon>
        <taxon>Acanthaster</taxon>
    </lineage>
</organism>
<accession>A0A8B7Y3S1</accession>